<evidence type="ECO:0000313" key="9">
    <source>
        <dbReference type="Proteomes" id="UP000276215"/>
    </source>
</evidence>
<dbReference type="SUPFAM" id="SSF50129">
    <property type="entry name" value="GroES-like"/>
    <property type="match status" value="1"/>
</dbReference>
<dbReference type="PANTHER" id="PTHR42813:SF1">
    <property type="entry name" value="DEHYDROGENASE, PUTATIVE (AFU_ORTHOLOGUE AFUA_5G03930)-RELATED"/>
    <property type="match status" value="1"/>
</dbReference>
<evidence type="ECO:0000259" key="7">
    <source>
        <dbReference type="Pfam" id="PF08240"/>
    </source>
</evidence>
<keyword evidence="9" id="KW-1185">Reference proteome</keyword>
<gene>
    <name evidence="8" type="ORF">L873DRAFT_1838290</name>
</gene>
<proteinExistence type="inferred from homology"/>
<dbReference type="PROSITE" id="PS00059">
    <property type="entry name" value="ADH_ZINC"/>
    <property type="match status" value="1"/>
</dbReference>
<dbReference type="Pfam" id="PF00107">
    <property type="entry name" value="ADH_zinc_N"/>
    <property type="match status" value="1"/>
</dbReference>
<dbReference type="Proteomes" id="UP000276215">
    <property type="component" value="Unassembled WGS sequence"/>
</dbReference>
<dbReference type="GO" id="GO:0016491">
    <property type="term" value="F:oxidoreductase activity"/>
    <property type="evidence" value="ECO:0007669"/>
    <property type="project" value="UniProtKB-KW"/>
</dbReference>
<dbReference type="STRING" id="1336337.A0A3N4J3N5"/>
<dbReference type="InterPro" id="IPR002328">
    <property type="entry name" value="ADH_Zn_CS"/>
</dbReference>
<dbReference type="InterPro" id="IPR036291">
    <property type="entry name" value="NAD(P)-bd_dom_sf"/>
</dbReference>
<evidence type="ECO:0000256" key="2">
    <source>
        <dbReference type="ARBA" id="ARBA00022723"/>
    </source>
</evidence>
<feature type="domain" description="Alcohol dehydrogenase-like C-terminal" evidence="6">
    <location>
        <begin position="195"/>
        <end position="262"/>
    </location>
</feature>
<sequence length="393" mass="43002">MKALRWHGKERVSIDKVPLPAITEPKDVIVRITGTTVCGSDLHLYHGEILQLKDGDIFGHEFMGIVDEVGPEVTKVKKGDRVVASFQIACGECKMCKEGLTSMCDTTNSSTVQEKMYGRKLAGIFGYSHFTGGYAGGQAEYARVPFGDANLLKIPDHVPDEKALYLSDIVPTSYHAVKCADGKEGSIVGIWGLGPIGLLAARWAQLEGAKRVIGIDNVKERIDLAKEKLGIDIINFDEVKDVVDEIHKFEPQGVDCAIDAAGFRYAKSIADKVQRAIGLETDTSETVNEILRSTRKFGTISLIADYAATTNKFLIGALMEKGIILRGAGQCPVQMYWHGLLKKIQDGVDEFAELYNAFDKKQYGIMKTFIETRFSTPPTAGTSQTPSLKAGNF</sequence>
<comment type="cofactor">
    <cofactor evidence="1 5">
        <name>Zn(2+)</name>
        <dbReference type="ChEBI" id="CHEBI:29105"/>
    </cofactor>
</comment>
<dbReference type="SUPFAM" id="SSF51735">
    <property type="entry name" value="NAD(P)-binding Rossmann-fold domains"/>
    <property type="match status" value="1"/>
</dbReference>
<evidence type="ECO:0000259" key="6">
    <source>
        <dbReference type="Pfam" id="PF00107"/>
    </source>
</evidence>
<evidence type="ECO:0000256" key="5">
    <source>
        <dbReference type="RuleBase" id="RU361277"/>
    </source>
</evidence>
<dbReference type="Pfam" id="PF08240">
    <property type="entry name" value="ADH_N"/>
    <property type="match status" value="1"/>
</dbReference>
<dbReference type="CDD" id="cd08283">
    <property type="entry name" value="FDH_like_1"/>
    <property type="match status" value="1"/>
</dbReference>
<dbReference type="Gene3D" id="3.90.180.10">
    <property type="entry name" value="Medium-chain alcohol dehydrogenases, catalytic domain"/>
    <property type="match status" value="1"/>
</dbReference>
<evidence type="ECO:0000256" key="1">
    <source>
        <dbReference type="ARBA" id="ARBA00001947"/>
    </source>
</evidence>
<accession>A0A3N4J3N5</accession>
<feature type="domain" description="Alcohol dehydrogenase-like N-terminal" evidence="7">
    <location>
        <begin position="25"/>
        <end position="156"/>
    </location>
</feature>
<dbReference type="PANTHER" id="PTHR42813">
    <property type="entry name" value="ZINC-TYPE ALCOHOL DEHYDROGENASE-LIKE"/>
    <property type="match status" value="1"/>
</dbReference>
<keyword evidence="4" id="KW-0560">Oxidoreductase</keyword>
<protein>
    <submittedName>
        <fullName evidence="8">GroES-like protein</fullName>
    </submittedName>
</protein>
<organism evidence="8 9">
    <name type="scientific">Choiromyces venosus 120613-1</name>
    <dbReference type="NCBI Taxonomy" id="1336337"/>
    <lineage>
        <taxon>Eukaryota</taxon>
        <taxon>Fungi</taxon>
        <taxon>Dikarya</taxon>
        <taxon>Ascomycota</taxon>
        <taxon>Pezizomycotina</taxon>
        <taxon>Pezizomycetes</taxon>
        <taxon>Pezizales</taxon>
        <taxon>Tuberaceae</taxon>
        <taxon>Choiromyces</taxon>
    </lineage>
</organism>
<evidence type="ECO:0000313" key="8">
    <source>
        <dbReference type="EMBL" id="RPA92775.1"/>
    </source>
</evidence>
<dbReference type="OrthoDB" id="3941538at2759"/>
<comment type="similarity">
    <text evidence="5">Belongs to the zinc-containing alcohol dehydrogenase family.</text>
</comment>
<dbReference type="InterPro" id="IPR013154">
    <property type="entry name" value="ADH-like_N"/>
</dbReference>
<dbReference type="GO" id="GO:0008270">
    <property type="term" value="F:zinc ion binding"/>
    <property type="evidence" value="ECO:0007669"/>
    <property type="project" value="InterPro"/>
</dbReference>
<keyword evidence="2 5" id="KW-0479">Metal-binding</keyword>
<dbReference type="AlphaFoldDB" id="A0A3N4J3N5"/>
<keyword evidence="3 5" id="KW-0862">Zinc</keyword>
<dbReference type="EMBL" id="ML120465">
    <property type="protein sequence ID" value="RPA92775.1"/>
    <property type="molecule type" value="Genomic_DNA"/>
</dbReference>
<reference evidence="8 9" key="1">
    <citation type="journal article" date="2018" name="Nat. Ecol. Evol.">
        <title>Pezizomycetes genomes reveal the molecular basis of ectomycorrhizal truffle lifestyle.</title>
        <authorList>
            <person name="Murat C."/>
            <person name="Payen T."/>
            <person name="Noel B."/>
            <person name="Kuo A."/>
            <person name="Morin E."/>
            <person name="Chen J."/>
            <person name="Kohler A."/>
            <person name="Krizsan K."/>
            <person name="Balestrini R."/>
            <person name="Da Silva C."/>
            <person name="Montanini B."/>
            <person name="Hainaut M."/>
            <person name="Levati E."/>
            <person name="Barry K.W."/>
            <person name="Belfiori B."/>
            <person name="Cichocki N."/>
            <person name="Clum A."/>
            <person name="Dockter R.B."/>
            <person name="Fauchery L."/>
            <person name="Guy J."/>
            <person name="Iotti M."/>
            <person name="Le Tacon F."/>
            <person name="Lindquist E.A."/>
            <person name="Lipzen A."/>
            <person name="Malagnac F."/>
            <person name="Mello A."/>
            <person name="Molinier V."/>
            <person name="Miyauchi S."/>
            <person name="Poulain J."/>
            <person name="Riccioni C."/>
            <person name="Rubini A."/>
            <person name="Sitrit Y."/>
            <person name="Splivallo R."/>
            <person name="Traeger S."/>
            <person name="Wang M."/>
            <person name="Zifcakova L."/>
            <person name="Wipf D."/>
            <person name="Zambonelli A."/>
            <person name="Paolocci F."/>
            <person name="Nowrousian M."/>
            <person name="Ottonello S."/>
            <person name="Baldrian P."/>
            <person name="Spatafora J.W."/>
            <person name="Henrissat B."/>
            <person name="Nagy L.G."/>
            <person name="Aury J.M."/>
            <person name="Wincker P."/>
            <person name="Grigoriev I.V."/>
            <person name="Bonfante P."/>
            <person name="Martin F.M."/>
        </authorList>
    </citation>
    <scope>NUCLEOTIDE SEQUENCE [LARGE SCALE GENOMIC DNA]</scope>
    <source>
        <strain evidence="8 9">120613-1</strain>
    </source>
</reference>
<dbReference type="InterPro" id="IPR013149">
    <property type="entry name" value="ADH-like_C"/>
</dbReference>
<evidence type="ECO:0000256" key="4">
    <source>
        <dbReference type="ARBA" id="ARBA00023002"/>
    </source>
</evidence>
<name>A0A3N4J3N5_9PEZI</name>
<evidence type="ECO:0000256" key="3">
    <source>
        <dbReference type="ARBA" id="ARBA00022833"/>
    </source>
</evidence>
<dbReference type="InterPro" id="IPR011032">
    <property type="entry name" value="GroES-like_sf"/>
</dbReference>
<dbReference type="Gene3D" id="3.40.50.720">
    <property type="entry name" value="NAD(P)-binding Rossmann-like Domain"/>
    <property type="match status" value="1"/>
</dbReference>